<keyword evidence="4" id="KW-0045">Antibiotic biosynthesis</keyword>
<dbReference type="PRINTS" id="PR00154">
    <property type="entry name" value="AMPBINDING"/>
</dbReference>
<comment type="caution">
    <text evidence="6">The sequence shown here is derived from an EMBL/GenBank/DDBJ whole genome shotgun (WGS) entry which is preliminary data.</text>
</comment>
<dbReference type="Gene3D" id="1.10.1200.10">
    <property type="entry name" value="ACP-like"/>
    <property type="match status" value="2"/>
</dbReference>
<dbReference type="Gene3D" id="3.30.300.30">
    <property type="match status" value="2"/>
</dbReference>
<dbReference type="CDD" id="cd05930">
    <property type="entry name" value="A_NRPS"/>
    <property type="match status" value="2"/>
</dbReference>
<dbReference type="GO" id="GO:0003824">
    <property type="term" value="F:catalytic activity"/>
    <property type="evidence" value="ECO:0007669"/>
    <property type="project" value="InterPro"/>
</dbReference>
<dbReference type="SUPFAM" id="SSF56801">
    <property type="entry name" value="Acetyl-CoA synthetase-like"/>
    <property type="match status" value="2"/>
</dbReference>
<keyword evidence="2" id="KW-0596">Phosphopantetheine</keyword>
<dbReference type="PANTHER" id="PTHR45527:SF1">
    <property type="entry name" value="FATTY ACID SYNTHASE"/>
    <property type="match status" value="1"/>
</dbReference>
<dbReference type="InterPro" id="IPR042099">
    <property type="entry name" value="ANL_N_sf"/>
</dbReference>
<comment type="cofactor">
    <cofactor evidence="1">
        <name>pantetheine 4'-phosphate</name>
        <dbReference type="ChEBI" id="CHEBI:47942"/>
    </cofactor>
</comment>
<proteinExistence type="predicted"/>
<dbReference type="OrthoDB" id="9778383at2"/>
<dbReference type="GO" id="GO:0043041">
    <property type="term" value="P:amino acid activation for nonribosomal peptide biosynthetic process"/>
    <property type="evidence" value="ECO:0007669"/>
    <property type="project" value="TreeGrafter"/>
</dbReference>
<evidence type="ECO:0000256" key="1">
    <source>
        <dbReference type="ARBA" id="ARBA00001957"/>
    </source>
</evidence>
<dbReference type="Proteomes" id="UP000295718">
    <property type="component" value="Unassembled WGS sequence"/>
</dbReference>
<dbReference type="InterPro" id="IPR010071">
    <property type="entry name" value="AA_adenyl_dom"/>
</dbReference>
<evidence type="ECO:0000256" key="3">
    <source>
        <dbReference type="ARBA" id="ARBA00022553"/>
    </source>
</evidence>
<dbReference type="STRING" id="1469948.GCA_000732725_02096"/>
<name>A0A4R1QW59_9FIRM</name>
<dbReference type="GO" id="GO:0017000">
    <property type="term" value="P:antibiotic biosynthetic process"/>
    <property type="evidence" value="ECO:0007669"/>
    <property type="project" value="UniProtKB-KW"/>
</dbReference>
<dbReference type="InterPro" id="IPR001242">
    <property type="entry name" value="Condensation_dom"/>
</dbReference>
<dbReference type="Gene3D" id="3.30.559.10">
    <property type="entry name" value="Chloramphenicol acetyltransferase-like domain"/>
    <property type="match status" value="1"/>
</dbReference>
<dbReference type="CDD" id="cd19531">
    <property type="entry name" value="LCL_NRPS-like"/>
    <property type="match status" value="1"/>
</dbReference>
<organism evidence="6 7">
    <name type="scientific">Kineothrix alysoides</name>
    <dbReference type="NCBI Taxonomy" id="1469948"/>
    <lineage>
        <taxon>Bacteria</taxon>
        <taxon>Bacillati</taxon>
        <taxon>Bacillota</taxon>
        <taxon>Clostridia</taxon>
        <taxon>Lachnospirales</taxon>
        <taxon>Lachnospiraceae</taxon>
        <taxon>Kineothrix</taxon>
    </lineage>
</organism>
<evidence type="ECO:0000313" key="7">
    <source>
        <dbReference type="Proteomes" id="UP000295718"/>
    </source>
</evidence>
<evidence type="ECO:0000313" key="6">
    <source>
        <dbReference type="EMBL" id="TCL57593.1"/>
    </source>
</evidence>
<reference evidence="6 7" key="1">
    <citation type="submission" date="2019-03" db="EMBL/GenBank/DDBJ databases">
        <title>Genomic Encyclopedia of Type Strains, Phase IV (KMG-IV): sequencing the most valuable type-strain genomes for metagenomic binning, comparative biology and taxonomic classification.</title>
        <authorList>
            <person name="Goeker M."/>
        </authorList>
    </citation>
    <scope>NUCLEOTIDE SEQUENCE [LARGE SCALE GENOMIC DNA]</scope>
    <source>
        <strain evidence="6 7">DSM 100556</strain>
    </source>
</reference>
<feature type="domain" description="Carrier" evidence="5">
    <location>
        <begin position="521"/>
        <end position="596"/>
    </location>
</feature>
<dbReference type="PROSITE" id="PS00012">
    <property type="entry name" value="PHOSPHOPANTETHEINE"/>
    <property type="match status" value="1"/>
</dbReference>
<dbReference type="InterPro" id="IPR020459">
    <property type="entry name" value="AMP-binding"/>
</dbReference>
<dbReference type="SUPFAM" id="SSF52777">
    <property type="entry name" value="CoA-dependent acyltransferases"/>
    <property type="match status" value="2"/>
</dbReference>
<dbReference type="PROSITE" id="PS50075">
    <property type="entry name" value="CARRIER"/>
    <property type="match status" value="2"/>
</dbReference>
<dbReference type="GO" id="GO:0005737">
    <property type="term" value="C:cytoplasm"/>
    <property type="evidence" value="ECO:0007669"/>
    <property type="project" value="TreeGrafter"/>
</dbReference>
<dbReference type="GO" id="GO:0044550">
    <property type="term" value="P:secondary metabolite biosynthetic process"/>
    <property type="evidence" value="ECO:0007669"/>
    <property type="project" value="TreeGrafter"/>
</dbReference>
<dbReference type="InterPro" id="IPR036736">
    <property type="entry name" value="ACP-like_sf"/>
</dbReference>
<keyword evidence="7" id="KW-1185">Reference proteome</keyword>
<dbReference type="Pfam" id="PF00501">
    <property type="entry name" value="AMP-binding"/>
    <property type="match status" value="2"/>
</dbReference>
<dbReference type="PROSITE" id="PS00455">
    <property type="entry name" value="AMP_BINDING"/>
    <property type="match status" value="2"/>
</dbReference>
<dbReference type="RefSeq" id="WP_031390787.1">
    <property type="nucleotide sequence ID" value="NZ_JPNB01000001.1"/>
</dbReference>
<dbReference type="SUPFAM" id="SSF47336">
    <property type="entry name" value="ACP-like"/>
    <property type="match status" value="2"/>
</dbReference>
<dbReference type="Gene3D" id="3.40.50.12780">
    <property type="entry name" value="N-terminal domain of ligase-like"/>
    <property type="match status" value="2"/>
</dbReference>
<dbReference type="PANTHER" id="PTHR45527">
    <property type="entry name" value="NONRIBOSOMAL PEPTIDE SYNTHETASE"/>
    <property type="match status" value="1"/>
</dbReference>
<dbReference type="InterPro" id="IPR045851">
    <property type="entry name" value="AMP-bd_C_sf"/>
</dbReference>
<sequence>MSEKLIFQQIMYEKLQEYSSRQAYVCGDEKMSYEEVNNHSDMILEQLHKKGLKKSDQIILFMEKRTDLLLSIIACLKGAFIFVPFDTDIPDNRLKNMYEEIDGRLIITDRTNYDRVAGIIGKNAEENQILIIDEMDRNDRKVIKSEYNEALYTPDDPIYIFYTSGSTGKPKAIIGCNKSLRHFIEWETETFSGWENAVVSQLTTPGHDPILRDIFAALLTGGTVAIPENKEGVLNINKLVSWINSMKVTHIHCTPGIFHAMVENKPSKDDFKELKYVLMAGEKLNIKALKEWYGIFGERITLVNMYGATETTMIKMYHVISSRDIERGSVPIGVPMKGAAVIILDEHQKVRPKGTIGEIYIRTPYRSLGYYNKDLNAGCFITNPYSNGDSDILYKTGDLGKVLNDGNIEFHGRIDRQVKIRGIRVELSEIEKHMTEFNGIRNAAVVMKQKDNADKIMAAFYTADEAIDQEELKNFLNARMNDNIIPVLYIGLQEMPLLSNGKMDYQALENYKAELKNDLKKPSNDIEAKMADIWKDILEINEVGVDQNFLHIGGHSLNIMTMITRINREFDVELSLSEIFSNATIENLAAIIEKREKGAEEEKIRHINRGNVFPLSDTQKRMYALWRSDMESTVYNMPAAYWVTGKIDKEKLENAIKKVISNNVTLRVKFVQNNNEIQQEIVEDIDFSLISGNMEEKDAGQYVESFIRPFDLENAPLIRGALMRAGDRHLFAVDIHHIIGDAISMEIMIKQITDAYAGTETEKAEIQYDDYCDWSIRYRKRESYLKQEKYWLDAFKEIPPLLNFKTDYERRKSNSNKGRLIYFDMASELSEMAYDFAAKNCITPNLLFLAIYVLLLYRYTGQNDITVGTVAAGRMRPEENNIIGPFINTLALHNTFKRKISFSDFLDVIKNTAVEAYENQEYAFNLLVEQLNIQYEAGRNPLFDFVFDFQNESRQQIKLENLEFTPIKLKIENARFDFCLHVTEADHAFSFGIEYKTGLFKEKTICRFAQRFRTLLINCLTCPEAGIEDMEMLDEGEKKSIFEFMGNIDQNSGFGTVDAMFDRCSRENADITAIEYYDEENVKQIMTYGELYTKAEDLAEYLSTKGIRRGDIVGIYMNKIHNAIIAMLGILKAGAVYLPVGVGYYPPKLIESMVNDSRMKILISEESKDNNINDVLEQIRDRQKGGTEIVKYDAVLQEKAEGTKKACTDGCHNEEDLAYIIYTSGTTGVPKGVMLKHKGLVNVAQSMGSVMRIKSKARVLQFSSLSFDMSVWEIFTTLLNGGTLCILDRNGKQRDEIDLFLRDENINIATLTPSLLRIIDPEKLSELRVVVSAGENCSEELLEKWNKDRIFINAYGPTETTICATLNIVNDKNASNIGKPIKNTLCTILNENRDICPIGIPGELYVGGVGVGAGYLNNEELSGEKFVAVSGQRMYRTGDQVLWNEEGNIEILGRCDEQVKIRGFRIEIGQVEARIRMYQGITDSVVAKSDTDELYAFYAGNEKVKKGDLLNYLKQELPSYMIPSYVMRVEHIPVTAGGKIDKRKLLDSYIEDELEITDKASPRNSNEMHLLQIWKEVLKREDIGIDDNFFEIGGHSLNVIQIISKSKEAGFDIKVSDIYSRQTIKSISDLNLI</sequence>
<dbReference type="InterPro" id="IPR020845">
    <property type="entry name" value="AMP-binding_CS"/>
</dbReference>
<dbReference type="InterPro" id="IPR000873">
    <property type="entry name" value="AMP-dep_synth/lig_dom"/>
</dbReference>
<dbReference type="InterPro" id="IPR009081">
    <property type="entry name" value="PP-bd_ACP"/>
</dbReference>
<protein>
    <submittedName>
        <fullName evidence="6">Amino acid adenylation domain-containing protein</fullName>
    </submittedName>
</protein>
<dbReference type="InterPro" id="IPR006162">
    <property type="entry name" value="Ppantetheine_attach_site"/>
</dbReference>
<evidence type="ECO:0000256" key="2">
    <source>
        <dbReference type="ARBA" id="ARBA00022450"/>
    </source>
</evidence>
<dbReference type="Pfam" id="PF00550">
    <property type="entry name" value="PP-binding"/>
    <property type="match status" value="2"/>
</dbReference>
<keyword evidence="3" id="KW-0597">Phosphoprotein</keyword>
<dbReference type="NCBIfam" id="TIGR01733">
    <property type="entry name" value="AA-adenyl-dom"/>
    <property type="match status" value="2"/>
</dbReference>
<feature type="domain" description="Carrier" evidence="5">
    <location>
        <begin position="1561"/>
        <end position="1633"/>
    </location>
</feature>
<dbReference type="FunFam" id="1.10.1200.10:FF:000005">
    <property type="entry name" value="Nonribosomal peptide synthetase 1"/>
    <property type="match status" value="2"/>
</dbReference>
<dbReference type="Pfam" id="PF00668">
    <property type="entry name" value="Condensation"/>
    <property type="match status" value="1"/>
</dbReference>
<dbReference type="InterPro" id="IPR023213">
    <property type="entry name" value="CAT-like_dom_sf"/>
</dbReference>
<dbReference type="GO" id="GO:0008610">
    <property type="term" value="P:lipid biosynthetic process"/>
    <property type="evidence" value="ECO:0007669"/>
    <property type="project" value="UniProtKB-ARBA"/>
</dbReference>
<dbReference type="EMBL" id="SLUO01000008">
    <property type="protein sequence ID" value="TCL57593.1"/>
    <property type="molecule type" value="Genomic_DNA"/>
</dbReference>
<evidence type="ECO:0000259" key="5">
    <source>
        <dbReference type="PROSITE" id="PS50075"/>
    </source>
</evidence>
<accession>A0A4R1QW59</accession>
<dbReference type="NCBIfam" id="NF003417">
    <property type="entry name" value="PRK04813.1"/>
    <property type="match status" value="2"/>
</dbReference>
<gene>
    <name evidence="6" type="ORF">EDD76_108128</name>
</gene>
<evidence type="ECO:0000256" key="4">
    <source>
        <dbReference type="ARBA" id="ARBA00023194"/>
    </source>
</evidence>
<dbReference type="Gene3D" id="3.30.559.30">
    <property type="entry name" value="Nonribosomal peptide synthetase, condensation domain"/>
    <property type="match status" value="1"/>
</dbReference>
<dbReference type="GO" id="GO:0031177">
    <property type="term" value="F:phosphopantetheine binding"/>
    <property type="evidence" value="ECO:0007669"/>
    <property type="project" value="TreeGrafter"/>
</dbReference>